<dbReference type="PANTHER" id="PTHR35105:SF2">
    <property type="entry name" value="PROTEIN CDI"/>
    <property type="match status" value="1"/>
</dbReference>
<dbReference type="Gene3D" id="3.90.550.10">
    <property type="entry name" value="Spore Coat Polysaccharide Biosynthesis Protein SpsA, Chain A"/>
    <property type="match status" value="1"/>
</dbReference>
<name>A0A381WLT3_9ZZZZ</name>
<organism evidence="1">
    <name type="scientific">marine metagenome</name>
    <dbReference type="NCBI Taxonomy" id="408172"/>
    <lineage>
        <taxon>unclassified sequences</taxon>
        <taxon>metagenomes</taxon>
        <taxon>ecological metagenomes</taxon>
    </lineage>
</organism>
<proteinExistence type="predicted"/>
<accession>A0A381WLT3</accession>
<evidence type="ECO:0000313" key="1">
    <source>
        <dbReference type="EMBL" id="SVA53460.1"/>
    </source>
</evidence>
<dbReference type="InterPro" id="IPR029044">
    <property type="entry name" value="Nucleotide-diphossugar_trans"/>
</dbReference>
<sequence length="160" mass="19211">MNYKGWAVFCDCDFIFLDDVAKLFEGLNQEKAVYCVKHDYTPKEKHKMDGQQQTLYPRKNWSSFIVFNCAHPSNRKLDVKTVNSESGSYLHQFKWLNDNEIGALDERWNWLEGWTSNHNNKKPFAVHYTRGGPWFDEWQDVEFAEEWINERDLYIKNKFN</sequence>
<dbReference type="AlphaFoldDB" id="A0A381WLT3"/>
<gene>
    <name evidence="1" type="ORF">METZ01_LOCUS106314</name>
</gene>
<reference evidence="1" key="1">
    <citation type="submission" date="2018-05" db="EMBL/GenBank/DDBJ databases">
        <authorList>
            <person name="Lanie J.A."/>
            <person name="Ng W.-L."/>
            <person name="Kazmierczak K.M."/>
            <person name="Andrzejewski T.M."/>
            <person name="Davidsen T.M."/>
            <person name="Wayne K.J."/>
            <person name="Tettelin H."/>
            <person name="Glass J.I."/>
            <person name="Rusch D."/>
            <person name="Podicherti R."/>
            <person name="Tsui H.-C.T."/>
            <person name="Winkler M.E."/>
        </authorList>
    </citation>
    <scope>NUCLEOTIDE SEQUENCE</scope>
</reference>
<dbReference type="SUPFAM" id="SSF53448">
    <property type="entry name" value="Nucleotide-diphospho-sugar transferases"/>
    <property type="match status" value="1"/>
</dbReference>
<dbReference type="EMBL" id="UINC01012214">
    <property type="protein sequence ID" value="SVA53460.1"/>
    <property type="molecule type" value="Genomic_DNA"/>
</dbReference>
<evidence type="ECO:0008006" key="2">
    <source>
        <dbReference type="Google" id="ProtNLM"/>
    </source>
</evidence>
<protein>
    <recommendedName>
        <fullName evidence="2">Glycosyltransferase</fullName>
    </recommendedName>
</protein>
<dbReference type="PANTHER" id="PTHR35105">
    <property type="entry name" value="EXPRESSED PROTEIN"/>
    <property type="match status" value="1"/>
</dbReference>